<feature type="domain" description="Alcohol dehydrogenase-like C-terminal" evidence="2">
    <location>
        <begin position="174"/>
        <end position="306"/>
    </location>
</feature>
<dbReference type="FunFam" id="3.40.50.720:FF:000121">
    <property type="entry name" value="Prostaglandin reductase 2"/>
    <property type="match status" value="1"/>
</dbReference>
<evidence type="ECO:0000313" key="4">
    <source>
        <dbReference type="EMBL" id="ODV87779.1"/>
    </source>
</evidence>
<dbReference type="InterPro" id="IPR013149">
    <property type="entry name" value="ADH-like_C"/>
</dbReference>
<feature type="domain" description="Oxidoreductase N-terminal" evidence="3">
    <location>
        <begin position="6"/>
        <end position="123"/>
    </location>
</feature>
<dbReference type="SUPFAM" id="SSF50129">
    <property type="entry name" value="GroES-like"/>
    <property type="match status" value="1"/>
</dbReference>
<proteinExistence type="predicted"/>
<dbReference type="GO" id="GO:0016628">
    <property type="term" value="F:oxidoreductase activity, acting on the CH-CH group of donors, NAD or NADP as acceptor"/>
    <property type="evidence" value="ECO:0007669"/>
    <property type="project" value="InterPro"/>
</dbReference>
<keyword evidence="5" id="KW-1185">Reference proteome</keyword>
<dbReference type="SUPFAM" id="SSF51735">
    <property type="entry name" value="NAD(P)-binding Rossmann-fold domains"/>
    <property type="match status" value="1"/>
</dbReference>
<evidence type="ECO:0008006" key="6">
    <source>
        <dbReference type="Google" id="ProtNLM"/>
    </source>
</evidence>
<dbReference type="InterPro" id="IPR041694">
    <property type="entry name" value="ADH_N_2"/>
</dbReference>
<dbReference type="EMBL" id="KV453847">
    <property type="protein sequence ID" value="ODV87779.1"/>
    <property type="molecule type" value="Genomic_DNA"/>
</dbReference>
<dbReference type="Gene3D" id="3.40.50.720">
    <property type="entry name" value="NAD(P)-binding Rossmann-like Domain"/>
    <property type="match status" value="1"/>
</dbReference>
<dbReference type="Pfam" id="PF16884">
    <property type="entry name" value="ADH_N_2"/>
    <property type="match status" value="1"/>
</dbReference>
<dbReference type="Proteomes" id="UP000094801">
    <property type="component" value="Unassembled WGS sequence"/>
</dbReference>
<organism evidence="4 5">
    <name type="scientific">[Candida] arabinofermentans NRRL YB-2248</name>
    <dbReference type="NCBI Taxonomy" id="983967"/>
    <lineage>
        <taxon>Eukaryota</taxon>
        <taxon>Fungi</taxon>
        <taxon>Dikarya</taxon>
        <taxon>Ascomycota</taxon>
        <taxon>Saccharomycotina</taxon>
        <taxon>Pichiomycetes</taxon>
        <taxon>Pichiales</taxon>
        <taxon>Pichiaceae</taxon>
        <taxon>Ogataea</taxon>
        <taxon>Ogataea/Candida clade</taxon>
    </lineage>
</organism>
<name>A0A1E4T7P3_9ASCO</name>
<dbReference type="OrthoDB" id="809632at2759"/>
<dbReference type="InterPro" id="IPR045010">
    <property type="entry name" value="MDR_fam"/>
</dbReference>
<dbReference type="AlphaFoldDB" id="A0A1E4T7P3"/>
<evidence type="ECO:0000256" key="1">
    <source>
        <dbReference type="ARBA" id="ARBA00023002"/>
    </source>
</evidence>
<reference evidence="5" key="1">
    <citation type="submission" date="2016-04" db="EMBL/GenBank/DDBJ databases">
        <title>Comparative genomics of biotechnologically important yeasts.</title>
        <authorList>
            <consortium name="DOE Joint Genome Institute"/>
            <person name="Riley R."/>
            <person name="Haridas S."/>
            <person name="Wolfe K.H."/>
            <person name="Lopes M.R."/>
            <person name="Hittinger C.T."/>
            <person name="Goker M."/>
            <person name="Salamov A."/>
            <person name="Wisecaver J."/>
            <person name="Long T.M."/>
            <person name="Aerts A.L."/>
            <person name="Barry K."/>
            <person name="Choi C."/>
            <person name="Clum A."/>
            <person name="Coughlan A.Y."/>
            <person name="Deshpande S."/>
            <person name="Douglass A.P."/>
            <person name="Hanson S.J."/>
            <person name="Klenk H.-P."/>
            <person name="Labutti K."/>
            <person name="Lapidus A."/>
            <person name="Lindquist E."/>
            <person name="Lipzen A."/>
            <person name="Meier-Kolthoff J.P."/>
            <person name="Ohm R.A."/>
            <person name="Otillar R.P."/>
            <person name="Pangilinan J."/>
            <person name="Peng Y."/>
            <person name="Rokas A."/>
            <person name="Rosa C.A."/>
            <person name="Scheuner C."/>
            <person name="Sibirny A.A."/>
            <person name="Slot J.C."/>
            <person name="Stielow J.B."/>
            <person name="Sun H."/>
            <person name="Kurtzman C.P."/>
            <person name="Blackwell M."/>
            <person name="Grigoriev I.V."/>
            <person name="Jeffries T.W."/>
        </authorList>
    </citation>
    <scope>NUCLEOTIDE SEQUENCE [LARGE SCALE GENOMIC DNA]</scope>
    <source>
        <strain evidence="5">NRRL YB-2248</strain>
    </source>
</reference>
<dbReference type="Pfam" id="PF00107">
    <property type="entry name" value="ADH_zinc_N"/>
    <property type="match status" value="1"/>
</dbReference>
<dbReference type="InterPro" id="IPR011032">
    <property type="entry name" value="GroES-like_sf"/>
</dbReference>
<dbReference type="STRING" id="983967.A0A1E4T7P3"/>
<accession>A0A1E4T7P3</accession>
<dbReference type="PANTHER" id="PTHR43205:SF19">
    <property type="entry name" value="ENOYL REDUCTASE (ER) DOMAIN-CONTAINING PROTEIN"/>
    <property type="match status" value="1"/>
</dbReference>
<gene>
    <name evidence="4" type="ORF">CANARDRAFT_51815</name>
</gene>
<dbReference type="InterPro" id="IPR036291">
    <property type="entry name" value="NAD(P)-bd_dom_sf"/>
</dbReference>
<evidence type="ECO:0000313" key="5">
    <source>
        <dbReference type="Proteomes" id="UP000094801"/>
    </source>
</evidence>
<sequence length="360" mass="38812">MSISAKQIILDNPPTGKVEYDLSSPESTFKVVTKELSESQLGPKQVLVKTLYLSNDPTQRGWIQKDQDPAKAYVPPVLKGDIVKSLGVGKVIAAGSESKYEAGDFVSGFMGWTEYGIIEETAIFTKIDTTKKLPLFYYLTIFGMTSLTAWIGLHEIAEIKETDTVLVSAASGATGSIVVQLAKKIFNCKKVVGISSSEEKCKYVESIGADVCLNYNDEDFAKKLAAASGETGYSVYWDNVGGATLDLALLNLALKGRVVACGAIAAYNDSSLSQINNWFCVITKRLTVKGFIVGDHAAKYGEAINTLTTGLMSGKISVKEGVDFTVVDCQGDKFDQVPKTWGKLFSSKPNGKLVTLVSEN</sequence>
<protein>
    <recommendedName>
        <fullName evidence="6">Enoyl reductase (ER) domain-containing protein</fullName>
    </recommendedName>
</protein>
<keyword evidence="1" id="KW-0560">Oxidoreductase</keyword>
<evidence type="ECO:0000259" key="3">
    <source>
        <dbReference type="Pfam" id="PF16884"/>
    </source>
</evidence>
<dbReference type="Gene3D" id="3.90.180.10">
    <property type="entry name" value="Medium-chain alcohol dehydrogenases, catalytic domain"/>
    <property type="match status" value="1"/>
</dbReference>
<evidence type="ECO:0000259" key="2">
    <source>
        <dbReference type="Pfam" id="PF00107"/>
    </source>
</evidence>
<dbReference type="CDD" id="cd05288">
    <property type="entry name" value="PGDH"/>
    <property type="match status" value="1"/>
</dbReference>
<dbReference type="PANTHER" id="PTHR43205">
    <property type="entry name" value="PROSTAGLANDIN REDUCTASE"/>
    <property type="match status" value="1"/>
</dbReference>